<sequence length="146" mass="16163">MIPPSLNLFLDTHPDDATLLHALGEVLQIRLESLDYPDSTAEAMLLRMPYKTEFKTGLWLALPAHKAMPCLQQLCQQLSERLHSRILAGQGIADHTETSDQWWLAEPNQGQARQVSVSESLAGIALNETVRHPDPGRCACQTCHAA</sequence>
<evidence type="ECO:0000313" key="2">
    <source>
        <dbReference type="Proteomes" id="UP001172778"/>
    </source>
</evidence>
<keyword evidence="2" id="KW-1185">Reference proteome</keyword>
<accession>A0ABT7E3B7</accession>
<dbReference type="Proteomes" id="UP001172778">
    <property type="component" value="Unassembled WGS sequence"/>
</dbReference>
<comment type="caution">
    <text evidence="1">The sequence shown here is derived from an EMBL/GenBank/DDBJ whole genome shotgun (WGS) entry which is preliminary data.</text>
</comment>
<evidence type="ECO:0000313" key="1">
    <source>
        <dbReference type="EMBL" id="MDK2126812.1"/>
    </source>
</evidence>
<proteinExistence type="predicted"/>
<gene>
    <name evidence="1" type="ORF">PZA18_22460</name>
</gene>
<reference evidence="1" key="1">
    <citation type="submission" date="2023-03" db="EMBL/GenBank/DDBJ databases">
        <title>Chitinimonas shenzhenensis gen. nov., sp. nov., a novel member of family Burkholderiaceae isolated from activated sludge collected in Shen Zhen, China.</title>
        <authorList>
            <person name="Wang X."/>
        </authorList>
    </citation>
    <scope>NUCLEOTIDE SEQUENCE</scope>
    <source>
        <strain evidence="1">DQS-5</strain>
    </source>
</reference>
<name>A0ABT7E3B7_9NEIS</name>
<protein>
    <submittedName>
        <fullName evidence="1">Uncharacterized protein</fullName>
    </submittedName>
</protein>
<dbReference type="RefSeq" id="WP_284103134.1">
    <property type="nucleotide sequence ID" value="NZ_JARRAF010000053.1"/>
</dbReference>
<organism evidence="1 2">
    <name type="scientific">Parachitinimonas caeni</name>
    <dbReference type="NCBI Taxonomy" id="3031301"/>
    <lineage>
        <taxon>Bacteria</taxon>
        <taxon>Pseudomonadati</taxon>
        <taxon>Pseudomonadota</taxon>
        <taxon>Betaproteobacteria</taxon>
        <taxon>Neisseriales</taxon>
        <taxon>Chitinibacteraceae</taxon>
        <taxon>Parachitinimonas</taxon>
    </lineage>
</organism>
<dbReference type="EMBL" id="JARRAF010000053">
    <property type="protein sequence ID" value="MDK2126812.1"/>
    <property type="molecule type" value="Genomic_DNA"/>
</dbReference>